<dbReference type="EMBL" id="PJRQ01000006">
    <property type="protein sequence ID" value="PLR20494.1"/>
    <property type="molecule type" value="Genomic_DNA"/>
</dbReference>
<feature type="domain" description="Endonuclease/exonuclease/phosphatase" evidence="2">
    <location>
        <begin position="109"/>
        <end position="316"/>
    </location>
</feature>
<evidence type="ECO:0000259" key="2">
    <source>
        <dbReference type="Pfam" id="PF03372"/>
    </source>
</evidence>
<dbReference type="InterPro" id="IPR036691">
    <property type="entry name" value="Endo/exonu/phosph_ase_sf"/>
</dbReference>
<reference evidence="3 6" key="2">
    <citation type="submission" date="2018-01" db="EMBL/GenBank/DDBJ databases">
        <title>Complete genome sequence of Caulobacter flavus RHGG3.</title>
        <authorList>
            <person name="Yang E."/>
        </authorList>
    </citation>
    <scope>NUCLEOTIDE SEQUENCE [LARGE SCALE GENOMIC DNA]</scope>
    <source>
        <strain evidence="3 6">RHGG3</strain>
    </source>
</reference>
<dbReference type="Pfam" id="PF03372">
    <property type="entry name" value="Exo_endo_phos"/>
    <property type="match status" value="1"/>
</dbReference>
<name>A0A2N5D338_9CAUL</name>
<dbReference type="Gene3D" id="3.60.10.10">
    <property type="entry name" value="Endonuclease/exonuclease/phosphatase"/>
    <property type="match status" value="1"/>
</dbReference>
<feature type="transmembrane region" description="Helical" evidence="1">
    <location>
        <begin position="46"/>
        <end position="63"/>
    </location>
</feature>
<keyword evidence="4" id="KW-0255">Endonuclease</keyword>
<dbReference type="RefSeq" id="WP_101711332.1">
    <property type="nucleotide sequence ID" value="NZ_CP026100.1"/>
</dbReference>
<dbReference type="GO" id="GO:0004519">
    <property type="term" value="F:endonuclease activity"/>
    <property type="evidence" value="ECO:0007669"/>
    <property type="project" value="UniProtKB-KW"/>
</dbReference>
<keyword evidence="1" id="KW-0472">Membrane</keyword>
<keyword evidence="6" id="KW-1185">Reference proteome</keyword>
<evidence type="ECO:0000256" key="1">
    <source>
        <dbReference type="SAM" id="Phobius"/>
    </source>
</evidence>
<proteinExistence type="predicted"/>
<keyword evidence="1" id="KW-1133">Transmembrane helix</keyword>
<dbReference type="OrthoDB" id="3808618at2"/>
<evidence type="ECO:0000313" key="5">
    <source>
        <dbReference type="Proteomes" id="UP000234483"/>
    </source>
</evidence>
<protein>
    <submittedName>
        <fullName evidence="4">Endonuclease</fullName>
    </submittedName>
</protein>
<gene>
    <name evidence="3" type="ORF">C1707_23200</name>
    <name evidence="4" type="ORF">CFHF_01845</name>
</gene>
<keyword evidence="4" id="KW-0540">Nuclease</keyword>
<evidence type="ECO:0000313" key="3">
    <source>
        <dbReference type="EMBL" id="AYV48926.1"/>
    </source>
</evidence>
<dbReference type="KEGG" id="cfh:C1707_23200"/>
<accession>A0A2N5D338</accession>
<keyword evidence="4" id="KW-0378">Hydrolase</keyword>
<organism evidence="4 5">
    <name type="scientific">Caulobacter flavus</name>
    <dbReference type="NCBI Taxonomy" id="1679497"/>
    <lineage>
        <taxon>Bacteria</taxon>
        <taxon>Pseudomonadati</taxon>
        <taxon>Pseudomonadota</taxon>
        <taxon>Alphaproteobacteria</taxon>
        <taxon>Caulobacterales</taxon>
        <taxon>Caulobacteraceae</taxon>
        <taxon>Caulobacter</taxon>
    </lineage>
</organism>
<dbReference type="EMBL" id="CP026100">
    <property type="protein sequence ID" value="AYV48926.1"/>
    <property type="molecule type" value="Genomic_DNA"/>
</dbReference>
<evidence type="ECO:0000313" key="6">
    <source>
        <dbReference type="Proteomes" id="UP000281192"/>
    </source>
</evidence>
<dbReference type="AlphaFoldDB" id="A0A2N5D338"/>
<evidence type="ECO:0000313" key="4">
    <source>
        <dbReference type="EMBL" id="PLR20494.1"/>
    </source>
</evidence>
<feature type="transmembrane region" description="Helical" evidence="1">
    <location>
        <begin position="70"/>
        <end position="88"/>
    </location>
</feature>
<dbReference type="InterPro" id="IPR005135">
    <property type="entry name" value="Endo/exonuclease/phosphatase"/>
</dbReference>
<dbReference type="Proteomes" id="UP000281192">
    <property type="component" value="Chromosome"/>
</dbReference>
<sequence length="326" mass="35821">MQLILHLARLFCRGTALALVLLALALGLAGLGGAFSDRLDVANHFAPIWLVLGLAGALLAALVSRHSERWALVVMGALAVLAHGGLMAPELIAAQTRKLDPGPATLKVMQFNVWASNDDPKEALDWVLAEDPDVLFVEEGGGSAWPLIGPLRRLYPFVVSCVGNTRPCDTWIFSKKKMIARGGVYDRERPLSVAWATLADPKGPFTVVATHYVWPIPAGAQQAQSRRLAEMLGGFDKKAMIVAGDFNSTPWSWSLRRQDKRFGLERRTLALPSWPSGSFTRLLKAPFPFMPIDHLYAGRQWKTVSVKRGPHLGSDHRPVVITLRRE</sequence>
<dbReference type="Proteomes" id="UP000234483">
    <property type="component" value="Unassembled WGS sequence"/>
</dbReference>
<reference evidence="4 5" key="1">
    <citation type="submission" date="2017-12" db="EMBL/GenBank/DDBJ databases">
        <title>The genome sequence of Caulobacter flavus CGMCC1 15093.</title>
        <authorList>
            <person name="Gao J."/>
            <person name="Mao X."/>
            <person name="Sun J."/>
        </authorList>
    </citation>
    <scope>NUCLEOTIDE SEQUENCE [LARGE SCALE GENOMIC DNA]</scope>
    <source>
        <strain evidence="4 5">CGMCC1 15093</strain>
    </source>
</reference>
<dbReference type="SUPFAM" id="SSF56219">
    <property type="entry name" value="DNase I-like"/>
    <property type="match status" value="1"/>
</dbReference>
<keyword evidence="1" id="KW-0812">Transmembrane</keyword>